<dbReference type="InterPro" id="IPR039556">
    <property type="entry name" value="ICL/PEPM"/>
</dbReference>
<dbReference type="InterPro" id="IPR015813">
    <property type="entry name" value="Pyrv/PenolPyrv_kinase-like_dom"/>
</dbReference>
<dbReference type="PANTHER" id="PTHR42905:SF5">
    <property type="entry name" value="CARBOXYVINYL-CARBOXYPHOSPHONATE PHOSPHORYLMUTASE, CHLOROPLASTIC"/>
    <property type="match status" value="1"/>
</dbReference>
<evidence type="ECO:0000313" key="2">
    <source>
        <dbReference type="Proteomes" id="UP000177371"/>
    </source>
</evidence>
<gene>
    <name evidence="1" type="ORF">A2W32_02765</name>
</gene>
<comment type="caution">
    <text evidence="1">The sequence shown here is derived from an EMBL/GenBank/DDBJ whole genome shotgun (WGS) entry which is preliminary data.</text>
</comment>
<accession>A0A1F4V3F4</accession>
<dbReference type="CDD" id="cd00377">
    <property type="entry name" value="ICL_PEPM"/>
    <property type="match status" value="1"/>
</dbReference>
<dbReference type="SUPFAM" id="SSF51621">
    <property type="entry name" value="Phosphoenolpyruvate/pyruvate domain"/>
    <property type="match status" value="1"/>
</dbReference>
<organism evidence="1 2">
    <name type="scientific">candidate division WWE3 bacterium RBG_16_37_10</name>
    <dbReference type="NCBI Taxonomy" id="1802610"/>
    <lineage>
        <taxon>Bacteria</taxon>
        <taxon>Katanobacteria</taxon>
    </lineage>
</organism>
<dbReference type="PROSITE" id="PS00161">
    <property type="entry name" value="ISOCITRATE_LYASE"/>
    <property type="match status" value="1"/>
</dbReference>
<dbReference type="GO" id="GO:0016833">
    <property type="term" value="F:oxo-acid-lyase activity"/>
    <property type="evidence" value="ECO:0007669"/>
    <property type="project" value="UniProtKB-ARBA"/>
</dbReference>
<dbReference type="InterPro" id="IPR018523">
    <property type="entry name" value="Isocitrate_lyase_ph_CS"/>
</dbReference>
<proteinExistence type="predicted"/>
<evidence type="ECO:0000313" key="1">
    <source>
        <dbReference type="EMBL" id="OGC51727.1"/>
    </source>
</evidence>
<dbReference type="Pfam" id="PF13714">
    <property type="entry name" value="PEP_mutase"/>
    <property type="match status" value="1"/>
</dbReference>
<evidence type="ECO:0008006" key="3">
    <source>
        <dbReference type="Google" id="ProtNLM"/>
    </source>
</evidence>
<dbReference type="STRING" id="1802610.A2W32_02765"/>
<protein>
    <recommendedName>
        <fullName evidence="3">Carboxyvinyl-carboxyphosphonate phosphorylmutase</fullName>
    </recommendedName>
</protein>
<dbReference type="InterPro" id="IPR040442">
    <property type="entry name" value="Pyrv_kinase-like_dom_sf"/>
</dbReference>
<dbReference type="PANTHER" id="PTHR42905">
    <property type="entry name" value="PHOSPHOENOLPYRUVATE CARBOXYLASE"/>
    <property type="match status" value="1"/>
</dbReference>
<dbReference type="AlphaFoldDB" id="A0A1F4V3F4"/>
<dbReference type="Proteomes" id="UP000177371">
    <property type="component" value="Unassembled WGS sequence"/>
</dbReference>
<dbReference type="Gene3D" id="3.20.20.60">
    <property type="entry name" value="Phosphoenolpyruvate-binding domains"/>
    <property type="match status" value="1"/>
</dbReference>
<sequence>MNNATKFKNLVTDKNSASILLPVVHDTITAKIADNLGYKAVSVGGFAISGINYGLPDVGLLSLTDMTSVIKHIVSSVNMPIFADADGGYGNERNVIHTVKAYENIGVASLFIEDQKHPKRCGHMNGKELITPEEMTEKIRAAVYARENPDFMICARTDAIAVEGFKSAIERAKLYIQARADIIFIEAPETIEQLKEIPKIINQVPLLVNMLEGGKTPLCNQKQINKMGYKIIAYPVTTMFSAINATKKALEYLKKTGETQSLLPDMISFEEYKKLVNLEKYI</sequence>
<name>A0A1F4V3F4_UNCKA</name>
<reference evidence="1 2" key="1">
    <citation type="journal article" date="2016" name="Nat. Commun.">
        <title>Thousands of microbial genomes shed light on interconnected biogeochemical processes in an aquifer system.</title>
        <authorList>
            <person name="Anantharaman K."/>
            <person name="Brown C.T."/>
            <person name="Hug L.A."/>
            <person name="Sharon I."/>
            <person name="Castelle C.J."/>
            <person name="Probst A.J."/>
            <person name="Thomas B.C."/>
            <person name="Singh A."/>
            <person name="Wilkins M.J."/>
            <person name="Karaoz U."/>
            <person name="Brodie E.L."/>
            <person name="Williams K.H."/>
            <person name="Hubbard S.S."/>
            <person name="Banfield J.F."/>
        </authorList>
    </citation>
    <scope>NUCLEOTIDE SEQUENCE [LARGE SCALE GENOMIC DNA]</scope>
</reference>
<dbReference type="EMBL" id="MEUT01000013">
    <property type="protein sequence ID" value="OGC51727.1"/>
    <property type="molecule type" value="Genomic_DNA"/>
</dbReference>